<protein>
    <submittedName>
        <fullName evidence="1">Uncharacterized protein</fullName>
    </submittedName>
</protein>
<sequence>MPLYYVSHVGGFLFVFDAHAIRDIRLLKGDFPARYGGRLSAMLDVRLKESNKQQLSGHAGLGVLATHFSLEGPLNKGRTTSLVSARRGNLDLFSRVASSLDSEGASVMGYSFYDASAKLSHQLAPRD</sequence>
<gene>
    <name evidence="1" type="ORF">HHL22_08255</name>
</gene>
<dbReference type="EMBL" id="JABBGH010000001">
    <property type="protein sequence ID" value="NML65194.1"/>
    <property type="molecule type" value="Genomic_DNA"/>
</dbReference>
<keyword evidence="2" id="KW-1185">Reference proteome</keyword>
<accession>A0A7Y0AD68</accession>
<dbReference type="AlphaFoldDB" id="A0A7Y0AD68"/>
<reference evidence="1 2" key="1">
    <citation type="submission" date="2020-04" db="EMBL/GenBank/DDBJ databases">
        <title>Hymenobacter polaris sp. nov., isolated from Arctic soil.</title>
        <authorList>
            <person name="Dahal R.H."/>
        </authorList>
    </citation>
    <scope>NUCLEOTIDE SEQUENCE [LARGE SCALE GENOMIC DNA]</scope>
    <source>
        <strain evidence="1 2">RP-2-7</strain>
    </source>
</reference>
<dbReference type="RefSeq" id="WP_169530444.1">
    <property type="nucleotide sequence ID" value="NZ_JABBGH010000001.1"/>
</dbReference>
<comment type="caution">
    <text evidence="1">The sequence shown here is derived from an EMBL/GenBank/DDBJ whole genome shotgun (WGS) entry which is preliminary data.</text>
</comment>
<evidence type="ECO:0000313" key="2">
    <source>
        <dbReference type="Proteomes" id="UP000559626"/>
    </source>
</evidence>
<evidence type="ECO:0000313" key="1">
    <source>
        <dbReference type="EMBL" id="NML65194.1"/>
    </source>
</evidence>
<dbReference type="Proteomes" id="UP000559626">
    <property type="component" value="Unassembled WGS sequence"/>
</dbReference>
<dbReference type="SUPFAM" id="SSF56935">
    <property type="entry name" value="Porins"/>
    <property type="match status" value="1"/>
</dbReference>
<name>A0A7Y0AD68_9BACT</name>
<proteinExistence type="predicted"/>
<organism evidence="1 2">
    <name type="scientific">Hymenobacter polaris</name>
    <dbReference type="NCBI Taxonomy" id="2682546"/>
    <lineage>
        <taxon>Bacteria</taxon>
        <taxon>Pseudomonadati</taxon>
        <taxon>Bacteroidota</taxon>
        <taxon>Cytophagia</taxon>
        <taxon>Cytophagales</taxon>
        <taxon>Hymenobacteraceae</taxon>
        <taxon>Hymenobacter</taxon>
    </lineage>
</organism>